<feature type="compositionally biased region" description="Basic and acidic residues" evidence="1">
    <location>
        <begin position="187"/>
        <end position="233"/>
    </location>
</feature>
<feature type="region of interest" description="Disordered" evidence="1">
    <location>
        <begin position="596"/>
        <end position="640"/>
    </location>
</feature>
<feature type="compositionally biased region" description="Basic and acidic residues" evidence="1">
    <location>
        <begin position="276"/>
        <end position="292"/>
    </location>
</feature>
<reference evidence="2 3" key="1">
    <citation type="journal article" date="2019" name="Int. J. Syst. Evol. Microbiol.">
        <title>The Global Catalogue of Microorganisms (GCM) 10K type strain sequencing project: providing services to taxonomists for standard genome sequencing and annotation.</title>
        <authorList>
            <consortium name="The Broad Institute Genomics Platform"/>
            <consortium name="The Broad Institute Genome Sequencing Center for Infectious Disease"/>
            <person name="Wu L."/>
            <person name="Ma J."/>
        </authorList>
    </citation>
    <scope>NUCLEOTIDE SEQUENCE [LARGE SCALE GENOMIC DNA]</scope>
    <source>
        <strain evidence="2 3">JCM 16009</strain>
    </source>
</reference>
<comment type="caution">
    <text evidence="2">The sequence shown here is derived from an EMBL/GenBank/DDBJ whole genome shotgun (WGS) entry which is preliminary data.</text>
</comment>
<feature type="region of interest" description="Disordered" evidence="1">
    <location>
        <begin position="781"/>
        <end position="816"/>
    </location>
</feature>
<sequence length="1293" mass="139380">MVEGEHHGARDRGMVLQHRADLVRLDPDPADLDLVVDPAEVLQQPVLVAAHHVPGAVQPGARAGRVGDEPLRRQVRASHVGVRDLDAADVELAHHAGGHRPQPAVEHRRGHPGGRGAQRDHAALGDLGERGVAGDLGGAVEVAQDGGGRDPAHPLGRGRGERLPRRDPGPQRRERTVGRRHGVGQRRHGEQVRDAATGDRGEQRRRVRRDPVGHDHDRRARDERAEQLGHGVDEPGTALGDSDGPGPVPEHLPAPGEPVHQRTVREHHTLGHTGGARREEDARGVVRGDRARRGERRCRCGAHVVEEEHVGAGSGRGHGDDQVRAGLGEDPCDALRRVAGVDRDVRGPGAQDRGQHDHLLDRPRQEHGDAVRDPDPPPGQERGHGVDPRIELLVGEPGGGGVEAGAVDQRHRVGRGRGLRPQERVDGPGGALGGDGRVHRPADLDVGDPGTGVGGDGLEDLPQQRDNPGHDGGAEHVGPGREPEPDAVGGGQHGQGQRVVGRVADLEADDGEAGVGGGPADLVERVVLVHDDRVEQRIVPGGAVQLGERHVMVIEHAGVVLLDLPDQLAERRVRAEGHGGRDGVEEQADRLLDAVDLGGPARDDGAEDDGVLPRERVQHDAPRGLDEGAQGRVGLPCGPVERGGQLRVDLEQVLVGERRLSRPRTGRDQGGFLDARQRPRPAGHRHGLVPVAQPPQEVPVGVVGGGRRLRPVGLDQGPHQARDGPPVGQHVVHGEHRRVRARSAPDEAHPQQGARGQVERRGTVTIRDAPHGRGVAGVVDRERHGHCGGHDGDELATGGRDDGGTQGRIPVDDDRERAPEPLGIEVAAGLELEHRLGDVDVDAVRRAAGRRGAADEGLDGDALLQRGQRLHVGERAEPGLPPVDVGLGHTLCREVGRGATHDPCALGEVPQGRQRAEPEVRDGPGIVLRNRRGGNVEGGHQLGPLAGAHDGRVDVDQRGQRAVGGKIRPEPGVLRCGRPVGALDGAEPAEVVEPDLRPVAHRAVGMQQPVPDPPGRHRPHLLLDPQHRVCRGGRIGHGDHRIDVHGVQSDREPRGEPPDRPRQVATGDQGLLAAVALQTHDDATVPTAAPRPDRDGQRPQQDVVHLGRQRRRNGRQHGPCDVRGQGHLETTRRPVGVLRRVQRAGPQQRLLRRHDLRPVVRLRRHVRVRRARGGRRRPRRQPRPHRQQLRGATGLQRPGRREVVAQDPPRHAVHHEVMDHPQQPALLREEHRPPQHTSLEIQRSRQLRHELVDPRQALTGPVDPQPVLGHEVSARQRDIVDQDVVPDREPAVH</sequence>
<feature type="compositionally biased region" description="Pro residues" evidence="1">
    <location>
        <begin position="246"/>
        <end position="256"/>
    </location>
</feature>
<feature type="region of interest" description="Disordered" evidence="1">
    <location>
        <begin position="1032"/>
        <end position="1065"/>
    </location>
</feature>
<feature type="compositionally biased region" description="Basic residues" evidence="1">
    <location>
        <begin position="678"/>
        <end position="687"/>
    </location>
</feature>
<evidence type="ECO:0000313" key="3">
    <source>
        <dbReference type="Proteomes" id="UP001500449"/>
    </source>
</evidence>
<feature type="region of interest" description="Disordered" evidence="1">
    <location>
        <begin position="737"/>
        <end position="763"/>
    </location>
</feature>
<feature type="compositionally biased region" description="Basic and acidic residues" evidence="1">
    <location>
        <begin position="467"/>
        <end position="484"/>
    </location>
</feature>
<feature type="compositionally biased region" description="Basic and acidic residues" evidence="1">
    <location>
        <begin position="1036"/>
        <end position="1062"/>
    </location>
</feature>
<evidence type="ECO:0000313" key="2">
    <source>
        <dbReference type="EMBL" id="GAA1829209.1"/>
    </source>
</evidence>
<feature type="region of interest" description="Disordered" evidence="1">
    <location>
        <begin position="95"/>
        <end position="121"/>
    </location>
</feature>
<keyword evidence="3" id="KW-1185">Reference proteome</keyword>
<accession>A0ABN2MJ55</accession>
<feature type="region of interest" description="Disordered" evidence="1">
    <location>
        <begin position="1255"/>
        <end position="1293"/>
    </location>
</feature>
<feature type="compositionally biased region" description="Basic and acidic residues" evidence="1">
    <location>
        <begin position="147"/>
        <end position="177"/>
    </location>
</feature>
<dbReference type="Proteomes" id="UP001500449">
    <property type="component" value="Unassembled WGS sequence"/>
</dbReference>
<feature type="region of interest" description="Disordered" evidence="1">
    <location>
        <begin position="662"/>
        <end position="698"/>
    </location>
</feature>
<dbReference type="EMBL" id="BAAAQK010000001">
    <property type="protein sequence ID" value="GAA1829209.1"/>
    <property type="molecule type" value="Genomic_DNA"/>
</dbReference>
<feature type="region of interest" description="Disordered" evidence="1">
    <location>
        <begin position="140"/>
        <end position="295"/>
    </location>
</feature>
<feature type="compositionally biased region" description="Basic and acidic residues" evidence="1">
    <location>
        <begin position="259"/>
        <end position="269"/>
    </location>
</feature>
<feature type="compositionally biased region" description="Basic and acidic residues" evidence="1">
    <location>
        <begin position="353"/>
        <end position="390"/>
    </location>
</feature>
<feature type="compositionally biased region" description="Basic and acidic residues" evidence="1">
    <location>
        <begin position="1118"/>
        <end position="1132"/>
    </location>
</feature>
<feature type="compositionally biased region" description="Basic residues" evidence="1">
    <location>
        <begin position="1150"/>
        <end position="1188"/>
    </location>
</feature>
<gene>
    <name evidence="2" type="ORF">GCM10009836_03790</name>
</gene>
<name>A0ABN2MJ55_9PSEU</name>
<feature type="compositionally biased region" description="Basic and acidic residues" evidence="1">
    <location>
        <begin position="1272"/>
        <end position="1293"/>
    </location>
</feature>
<feature type="region of interest" description="Disordered" evidence="1">
    <location>
        <begin position="342"/>
        <end position="496"/>
    </location>
</feature>
<feature type="region of interest" description="Disordered" evidence="1">
    <location>
        <begin position="1080"/>
        <end position="1204"/>
    </location>
</feature>
<feature type="compositionally biased region" description="Basic and acidic residues" evidence="1">
    <location>
        <begin position="781"/>
        <end position="803"/>
    </location>
</feature>
<feature type="region of interest" description="Disordered" evidence="1">
    <location>
        <begin position="310"/>
        <end position="329"/>
    </location>
</feature>
<feature type="region of interest" description="Disordered" evidence="1">
    <location>
        <begin position="924"/>
        <end position="951"/>
    </location>
</feature>
<organism evidence="2 3">
    <name type="scientific">Pseudonocardia ailaonensis</name>
    <dbReference type="NCBI Taxonomy" id="367279"/>
    <lineage>
        <taxon>Bacteria</taxon>
        <taxon>Bacillati</taxon>
        <taxon>Actinomycetota</taxon>
        <taxon>Actinomycetes</taxon>
        <taxon>Pseudonocardiales</taxon>
        <taxon>Pseudonocardiaceae</taxon>
        <taxon>Pseudonocardia</taxon>
    </lineage>
</organism>
<feature type="compositionally biased region" description="Basic and acidic residues" evidence="1">
    <location>
        <begin position="611"/>
        <end position="626"/>
    </location>
</feature>
<evidence type="ECO:0000256" key="1">
    <source>
        <dbReference type="SAM" id="MobiDB-lite"/>
    </source>
</evidence>
<proteinExistence type="predicted"/>
<protein>
    <submittedName>
        <fullName evidence="2">Uncharacterized protein</fullName>
    </submittedName>
</protein>